<evidence type="ECO:0000313" key="2">
    <source>
        <dbReference type="Proteomes" id="UP000297465"/>
    </source>
</evidence>
<reference evidence="2" key="1">
    <citation type="journal article" date="2019" name="PLoS Negl. Trop. Dis.">
        <title>Revisiting the worldwide diversity of Leptospira species in the environment.</title>
        <authorList>
            <person name="Vincent A.T."/>
            <person name="Schiettekatte O."/>
            <person name="Bourhy P."/>
            <person name="Veyrier F.J."/>
            <person name="Picardeau M."/>
        </authorList>
    </citation>
    <scope>NUCLEOTIDE SEQUENCE [LARGE SCALE GENOMIC DNA]</scope>
    <source>
        <strain evidence="2">201800278</strain>
    </source>
</reference>
<evidence type="ECO:0000313" key="1">
    <source>
        <dbReference type="EMBL" id="TGL00328.1"/>
    </source>
</evidence>
<sequence>MDKKYIFLIILFSINLFSQPIPEVNKIQEIPEFQFTTDHLKTCQNLINQSKKGGIPDSEFWKEFNSDKCLPKNKIIHMKDVCFLELVGSKDEVAFFFDLICSENNTKKIQKKMTLIPIMTVAESDPSDLREFEYTLDEEYKNFRTKYQIGTELLKYKKHSKFDAEILQFDRDGDLMFYTIINLKPRK</sequence>
<name>A0ABY2LMD4_9LEPT</name>
<dbReference type="Proteomes" id="UP000297465">
    <property type="component" value="Unassembled WGS sequence"/>
</dbReference>
<keyword evidence="2" id="KW-1185">Reference proteome</keyword>
<gene>
    <name evidence="1" type="ORF">EHQ31_16110</name>
</gene>
<proteinExistence type="predicted"/>
<organism evidence="1 2">
    <name type="scientific">Leptospira montravelensis</name>
    <dbReference type="NCBI Taxonomy" id="2484961"/>
    <lineage>
        <taxon>Bacteria</taxon>
        <taxon>Pseudomonadati</taxon>
        <taxon>Spirochaetota</taxon>
        <taxon>Spirochaetia</taxon>
        <taxon>Leptospirales</taxon>
        <taxon>Leptospiraceae</taxon>
        <taxon>Leptospira</taxon>
    </lineage>
</organism>
<comment type="caution">
    <text evidence="1">The sequence shown here is derived from an EMBL/GenBank/DDBJ whole genome shotgun (WGS) entry which is preliminary data.</text>
</comment>
<accession>A0ABY2LMD4</accession>
<protein>
    <submittedName>
        <fullName evidence="1">Uncharacterized protein</fullName>
    </submittedName>
</protein>
<dbReference type="EMBL" id="RQFO01000017">
    <property type="protein sequence ID" value="TGL00328.1"/>
    <property type="molecule type" value="Genomic_DNA"/>
</dbReference>
<dbReference type="RefSeq" id="WP_135571950.1">
    <property type="nucleotide sequence ID" value="NZ_RQFN01000024.1"/>
</dbReference>